<evidence type="ECO:0000256" key="1">
    <source>
        <dbReference type="ARBA" id="ARBA00012528"/>
    </source>
</evidence>
<dbReference type="InterPro" id="IPR011990">
    <property type="entry name" value="TPR-like_helical_dom_sf"/>
</dbReference>
<dbReference type="EMBL" id="JADIMM010000060">
    <property type="protein sequence ID" value="MBO8457421.1"/>
    <property type="molecule type" value="Genomic_DNA"/>
</dbReference>
<dbReference type="Gene3D" id="3.30.70.270">
    <property type="match status" value="1"/>
</dbReference>
<gene>
    <name evidence="4" type="ORF">IAA81_04235</name>
</gene>
<proteinExistence type="predicted"/>
<evidence type="ECO:0000259" key="3">
    <source>
        <dbReference type="PROSITE" id="PS50887"/>
    </source>
</evidence>
<dbReference type="InterPro" id="IPR029787">
    <property type="entry name" value="Nucleotide_cyclase"/>
</dbReference>
<dbReference type="GO" id="GO:0052621">
    <property type="term" value="F:diguanylate cyclase activity"/>
    <property type="evidence" value="ECO:0007669"/>
    <property type="project" value="UniProtKB-EC"/>
</dbReference>
<reference evidence="4" key="2">
    <citation type="journal article" date="2021" name="PeerJ">
        <title>Extensive microbial diversity within the chicken gut microbiome revealed by metagenomics and culture.</title>
        <authorList>
            <person name="Gilroy R."/>
            <person name="Ravi A."/>
            <person name="Getino M."/>
            <person name="Pursley I."/>
            <person name="Horton D.L."/>
            <person name="Alikhan N.F."/>
            <person name="Baker D."/>
            <person name="Gharbi K."/>
            <person name="Hall N."/>
            <person name="Watson M."/>
            <person name="Adriaenssens E.M."/>
            <person name="Foster-Nyarko E."/>
            <person name="Jarju S."/>
            <person name="Secka A."/>
            <person name="Antonio M."/>
            <person name="Oren A."/>
            <person name="Chaudhuri R.R."/>
            <person name="La Ragione R."/>
            <person name="Hildebrand F."/>
            <person name="Pallen M.J."/>
        </authorList>
    </citation>
    <scope>NUCLEOTIDE SEQUENCE</scope>
    <source>
        <strain evidence="4">10532</strain>
    </source>
</reference>
<organism evidence="4 5">
    <name type="scientific">Candidatus Gallitreponema excrementavium</name>
    <dbReference type="NCBI Taxonomy" id="2840840"/>
    <lineage>
        <taxon>Bacteria</taxon>
        <taxon>Pseudomonadati</taxon>
        <taxon>Spirochaetota</taxon>
        <taxon>Spirochaetia</taxon>
        <taxon>Spirochaetales</taxon>
        <taxon>Candidatus Gallitreponema</taxon>
    </lineage>
</organism>
<evidence type="ECO:0000256" key="2">
    <source>
        <dbReference type="ARBA" id="ARBA00034247"/>
    </source>
</evidence>
<comment type="caution">
    <text evidence="4">The sequence shown here is derived from an EMBL/GenBank/DDBJ whole genome shotgun (WGS) entry which is preliminary data.</text>
</comment>
<dbReference type="EC" id="2.7.7.65" evidence="1"/>
<dbReference type="AlphaFoldDB" id="A0A9D9HP28"/>
<sequence length="1044" mass="119638">MSSKDVSALILDKFFNSKEEKIIYLSLSPKFQESLEILLKDQFGVKRSYDMKKGNLAFEPYSPFFSLLKDSNLSGETVRDSVLKIQENDFENWFQGQPLGFREDVPVIDEIFFERNSCIQSILKMLRHTEDSVVIFNAQEMAEEGFEVLGGLEKNGSEGKFIFCFDSSTLASLCFDNPVLDSILSKENFYELTLIEQGETNSVNPVTEIQSAENLLKSMDFFDLSQILMASVIFYSFGVFKRLNDVISANIEHLHYDDASFARLFFLLGLGSFYSGTVDDSLYYFDLALENLSEDDDQLFYPLYFYVARVYIFKNSCSTAAKFVKVLLGKAPKKGHFFALGKMLDYLIEEKSEKQINSFKYEETLLFLLRSRLLTNYYSVVFRVTIPFAQNILGIDKMKLFADKAVKWYTEAENKYGLSIAYHWLGIIYSIKEEKKIAIEWYRKSHDLRLELGDLKSLIQIKNGMSYDYFVSGNYTVSFDLINEFIGKIHELGDPNETVISFYNIVKILFFGKDFSLCLVLANKLIRLMRVYGIEDFQYGSIYDVIGIKAIIDCFEKKYIQAKIGLLNLRNVKRTPTDFFSPLLGFLEALICLSDNEKDRACKIIDRTLFEYLKSSFLLYQTAAFIAYEFAGQLYLSGDSGLAESYKKKGDGFALEGKLSEVFAKYSPLSISEIPETRFNFSPLNINYSYLEQVAEKEVLLSRIHKKVTASRFLSRINSLYMKTVDKGTLVGNFCKLFADYVDAYSVYVVEKEIEGHIRYLGVNTVYDGVLPGGDKWQGLFEKYGIGTELQLKEVEKNTYFVNISKADFTGGILFSISDKKKWTMDEVIILKTAIGYLQDQITIIKQNKHLEKISTTDILTKLNNRRSLETKIEEQNEFMRRYSDKPETSSIYSITFIDLDNFKFYNDNFGHQTGDILISCFGKLLRKTYRKVDFISRFGGDEFVIILPNTNLQAAVRAGERLRKALEDARFFIPELERFLGRRPEVSADNLLGFSGGICCNLDMPDSGDVAGVLAASDKALRYAKKTGKNRVCCYNDVPAEER</sequence>
<reference evidence="4" key="1">
    <citation type="submission" date="2020-10" db="EMBL/GenBank/DDBJ databases">
        <authorList>
            <person name="Gilroy R."/>
        </authorList>
    </citation>
    <scope>NUCLEOTIDE SEQUENCE</scope>
    <source>
        <strain evidence="4">10532</strain>
    </source>
</reference>
<dbReference type="SUPFAM" id="SSF55073">
    <property type="entry name" value="Nucleotide cyclase"/>
    <property type="match status" value="1"/>
</dbReference>
<evidence type="ECO:0000313" key="4">
    <source>
        <dbReference type="EMBL" id="MBO8457421.1"/>
    </source>
</evidence>
<dbReference type="CDD" id="cd01949">
    <property type="entry name" value="GGDEF"/>
    <property type="match status" value="1"/>
</dbReference>
<feature type="domain" description="GGDEF" evidence="3">
    <location>
        <begin position="891"/>
        <end position="1038"/>
    </location>
</feature>
<protein>
    <recommendedName>
        <fullName evidence="1">diguanylate cyclase</fullName>
        <ecNumber evidence="1">2.7.7.65</ecNumber>
    </recommendedName>
</protein>
<dbReference type="SMART" id="SM00267">
    <property type="entry name" value="GGDEF"/>
    <property type="match status" value="1"/>
</dbReference>
<dbReference type="Gene3D" id="1.25.40.10">
    <property type="entry name" value="Tetratricopeptide repeat domain"/>
    <property type="match status" value="1"/>
</dbReference>
<dbReference type="InterPro" id="IPR050469">
    <property type="entry name" value="Diguanylate_Cyclase"/>
</dbReference>
<dbReference type="PANTHER" id="PTHR45138">
    <property type="entry name" value="REGULATORY COMPONENTS OF SENSORY TRANSDUCTION SYSTEM"/>
    <property type="match status" value="1"/>
</dbReference>
<accession>A0A9D9HP28</accession>
<dbReference type="InterPro" id="IPR000160">
    <property type="entry name" value="GGDEF_dom"/>
</dbReference>
<dbReference type="InterPro" id="IPR043128">
    <property type="entry name" value="Rev_trsase/Diguanyl_cyclase"/>
</dbReference>
<dbReference type="NCBIfam" id="TIGR00254">
    <property type="entry name" value="GGDEF"/>
    <property type="match status" value="1"/>
</dbReference>
<dbReference type="PROSITE" id="PS50887">
    <property type="entry name" value="GGDEF"/>
    <property type="match status" value="1"/>
</dbReference>
<dbReference type="Proteomes" id="UP000823638">
    <property type="component" value="Unassembled WGS sequence"/>
</dbReference>
<dbReference type="SUPFAM" id="SSF81901">
    <property type="entry name" value="HCP-like"/>
    <property type="match status" value="1"/>
</dbReference>
<name>A0A9D9HP28_9SPIR</name>
<dbReference type="Pfam" id="PF00990">
    <property type="entry name" value="GGDEF"/>
    <property type="match status" value="1"/>
</dbReference>
<evidence type="ECO:0000313" key="5">
    <source>
        <dbReference type="Proteomes" id="UP000823638"/>
    </source>
</evidence>
<dbReference type="PANTHER" id="PTHR45138:SF9">
    <property type="entry name" value="DIGUANYLATE CYCLASE DGCM-RELATED"/>
    <property type="match status" value="1"/>
</dbReference>
<comment type="catalytic activity">
    <reaction evidence="2">
        <text>2 GTP = 3',3'-c-di-GMP + 2 diphosphate</text>
        <dbReference type="Rhea" id="RHEA:24898"/>
        <dbReference type="ChEBI" id="CHEBI:33019"/>
        <dbReference type="ChEBI" id="CHEBI:37565"/>
        <dbReference type="ChEBI" id="CHEBI:58805"/>
        <dbReference type="EC" id="2.7.7.65"/>
    </reaction>
</comment>